<evidence type="ECO:0000256" key="10">
    <source>
        <dbReference type="ARBA" id="ARBA00048594"/>
    </source>
</evidence>
<dbReference type="GO" id="GO:0005829">
    <property type="term" value="C:cytosol"/>
    <property type="evidence" value="ECO:0007669"/>
    <property type="project" value="TreeGrafter"/>
</dbReference>
<dbReference type="InterPro" id="IPR008144">
    <property type="entry name" value="Guanylate_kin-like_dom"/>
</dbReference>
<evidence type="ECO:0000259" key="13">
    <source>
        <dbReference type="PROSITE" id="PS50052"/>
    </source>
</evidence>
<evidence type="ECO:0000256" key="6">
    <source>
        <dbReference type="ARBA" id="ARBA00022741"/>
    </source>
</evidence>
<comment type="function">
    <text evidence="1 11">Essential for recycling GMP and indirectly, cGMP.</text>
</comment>
<dbReference type="Gene3D" id="3.40.50.300">
    <property type="entry name" value="P-loop containing nucleotide triphosphate hydrolases"/>
    <property type="match status" value="1"/>
</dbReference>
<organism evidence="14 15">
    <name type="scientific">Microterricola viridarii</name>
    <dbReference type="NCBI Taxonomy" id="412690"/>
    <lineage>
        <taxon>Bacteria</taxon>
        <taxon>Bacillati</taxon>
        <taxon>Actinomycetota</taxon>
        <taxon>Actinomycetes</taxon>
        <taxon>Micrococcales</taxon>
        <taxon>Microbacteriaceae</taxon>
        <taxon>Microterricola</taxon>
    </lineage>
</organism>
<reference evidence="15" key="1">
    <citation type="submission" date="2016-10" db="EMBL/GenBank/DDBJ databases">
        <authorList>
            <person name="Varghese N."/>
            <person name="Submissions S."/>
        </authorList>
    </citation>
    <scope>NUCLEOTIDE SEQUENCE [LARGE SCALE GENOMIC DNA]</scope>
    <source>
        <strain evidence="15">DSM 21772</strain>
    </source>
</reference>
<dbReference type="NCBIfam" id="TIGR03263">
    <property type="entry name" value="guanyl_kin"/>
    <property type="match status" value="1"/>
</dbReference>
<evidence type="ECO:0000256" key="4">
    <source>
        <dbReference type="ARBA" id="ARBA00016296"/>
    </source>
</evidence>
<dbReference type="InterPro" id="IPR010979">
    <property type="entry name" value="Ribosomal_uS13-like_H2TH"/>
</dbReference>
<dbReference type="Pfam" id="PF22525">
    <property type="entry name" value="H2TH_5"/>
    <property type="match status" value="1"/>
</dbReference>
<dbReference type="InterPro" id="IPR027417">
    <property type="entry name" value="P-loop_NTPase"/>
</dbReference>
<feature type="region of interest" description="Disordered" evidence="12">
    <location>
        <begin position="1"/>
        <end position="24"/>
    </location>
</feature>
<evidence type="ECO:0000256" key="9">
    <source>
        <dbReference type="ARBA" id="ARBA00030128"/>
    </source>
</evidence>
<comment type="catalytic activity">
    <reaction evidence="10 11">
        <text>GMP + ATP = GDP + ADP</text>
        <dbReference type="Rhea" id="RHEA:20780"/>
        <dbReference type="ChEBI" id="CHEBI:30616"/>
        <dbReference type="ChEBI" id="CHEBI:58115"/>
        <dbReference type="ChEBI" id="CHEBI:58189"/>
        <dbReference type="ChEBI" id="CHEBI:456216"/>
        <dbReference type="EC" id="2.7.4.8"/>
    </reaction>
</comment>
<dbReference type="InterPro" id="IPR055201">
    <property type="entry name" value="IHF-like_H2TH"/>
</dbReference>
<evidence type="ECO:0000256" key="8">
    <source>
        <dbReference type="ARBA" id="ARBA00022840"/>
    </source>
</evidence>
<protein>
    <recommendedName>
        <fullName evidence="4 11">Guanylate kinase</fullName>
        <ecNumber evidence="3 11">2.7.4.8</ecNumber>
    </recommendedName>
    <alternativeName>
        <fullName evidence="9 11">GMP kinase</fullName>
    </alternativeName>
</protein>
<dbReference type="AlphaFoldDB" id="A0A1H1U3I1"/>
<feature type="binding site" evidence="11">
    <location>
        <begin position="139"/>
        <end position="146"/>
    </location>
    <ligand>
        <name>ATP</name>
        <dbReference type="ChEBI" id="CHEBI:30616"/>
    </ligand>
</feature>
<comment type="similarity">
    <text evidence="2 11">Belongs to the guanylate kinase family.</text>
</comment>
<keyword evidence="7 11" id="KW-0418">Kinase</keyword>
<dbReference type="Proteomes" id="UP000181956">
    <property type="component" value="Chromosome I"/>
</dbReference>
<dbReference type="SMART" id="SM00072">
    <property type="entry name" value="GuKc"/>
    <property type="match status" value="1"/>
</dbReference>
<feature type="compositionally biased region" description="Basic and acidic residues" evidence="12">
    <location>
        <begin position="1"/>
        <end position="18"/>
    </location>
</feature>
<evidence type="ECO:0000313" key="15">
    <source>
        <dbReference type="Proteomes" id="UP000181956"/>
    </source>
</evidence>
<dbReference type="InterPro" id="IPR047806">
    <property type="entry name" value="IHF_actinobact"/>
</dbReference>
<dbReference type="Gene3D" id="3.30.63.10">
    <property type="entry name" value="Guanylate Kinase phosphate binding domain"/>
    <property type="match status" value="1"/>
</dbReference>
<evidence type="ECO:0000313" key="14">
    <source>
        <dbReference type="EMBL" id="SDS66903.1"/>
    </source>
</evidence>
<evidence type="ECO:0000256" key="1">
    <source>
        <dbReference type="ARBA" id="ARBA00003531"/>
    </source>
</evidence>
<keyword evidence="8 11" id="KW-0067">ATP-binding</keyword>
<gene>
    <name evidence="11" type="primary">gmk</name>
    <name evidence="14" type="ORF">SAMN04489834_1908</name>
</gene>
<dbReference type="Pfam" id="PF00625">
    <property type="entry name" value="Guanylate_kin"/>
    <property type="match status" value="1"/>
</dbReference>
<evidence type="ECO:0000256" key="12">
    <source>
        <dbReference type="SAM" id="MobiDB-lite"/>
    </source>
</evidence>
<dbReference type="InterPro" id="IPR017665">
    <property type="entry name" value="Guanylate_kinase"/>
</dbReference>
<dbReference type="STRING" id="412690.SAMN04489834_1908"/>
<dbReference type="GO" id="GO:0003676">
    <property type="term" value="F:nucleic acid binding"/>
    <property type="evidence" value="ECO:0007669"/>
    <property type="project" value="InterPro"/>
</dbReference>
<dbReference type="GO" id="GO:0004385">
    <property type="term" value="F:GMP kinase activity"/>
    <property type="evidence" value="ECO:0007669"/>
    <property type="project" value="UniProtKB-UniRule"/>
</dbReference>
<keyword evidence="5 11" id="KW-0808">Transferase</keyword>
<keyword evidence="15" id="KW-1185">Reference proteome</keyword>
<comment type="subcellular location">
    <subcellularLocation>
        <location evidence="11">Cytoplasm</location>
    </subcellularLocation>
</comment>
<evidence type="ECO:0000256" key="11">
    <source>
        <dbReference type="HAMAP-Rule" id="MF_00328"/>
    </source>
</evidence>
<dbReference type="EC" id="2.7.4.8" evidence="3 11"/>
<dbReference type="InterPro" id="IPR020590">
    <property type="entry name" value="Guanylate_kinase_CS"/>
</dbReference>
<dbReference type="PROSITE" id="PS00856">
    <property type="entry name" value="GUANYLATE_KINASE_1"/>
    <property type="match status" value="1"/>
</dbReference>
<dbReference type="CDD" id="cd00071">
    <property type="entry name" value="GMPK"/>
    <property type="match status" value="1"/>
</dbReference>
<name>A0A1H1U3I1_9MICO</name>
<sequence>MADSAVKDTDGQNVDKPKHLNPPEVDRVAASRAAVAARRARAAVKAAIAAGERNPLDVMRTAFAEPLGAEGKLRVTEFLTSIPAIGVTKMHRIMDDLGISPAKRLGGLGKHQRERLYDFLYDRLSARTPAPARLVVLAGPTAVGKGTVANHIRENHPDVLLSVSATTRAPRPGEVEGVSYYFVDDAEFDRMVEEGELLEWATVHNAHRYGTPRGPVDAALAAGNSVLLEIDIQGARSVRRAMPEARLVFLQPPSWEELVRRLVGRGTETASEQARRLETAKVELASVDEFDFQVVNSDVGEAAQEVVDLMKTRKAKR</sequence>
<dbReference type="FunFam" id="3.30.63.10:FF:000002">
    <property type="entry name" value="Guanylate kinase 1"/>
    <property type="match status" value="1"/>
</dbReference>
<feature type="domain" description="Guanylate kinase-like" evidence="13">
    <location>
        <begin position="132"/>
        <end position="311"/>
    </location>
</feature>
<accession>A0A1H1U3I1</accession>
<dbReference type="EMBL" id="LT629742">
    <property type="protein sequence ID" value="SDS66903.1"/>
    <property type="molecule type" value="Genomic_DNA"/>
</dbReference>
<dbReference type="GO" id="GO:0005524">
    <property type="term" value="F:ATP binding"/>
    <property type="evidence" value="ECO:0007669"/>
    <property type="project" value="UniProtKB-UniRule"/>
</dbReference>
<dbReference type="Gene3D" id="1.10.8.50">
    <property type="match status" value="1"/>
</dbReference>
<evidence type="ECO:0000256" key="7">
    <source>
        <dbReference type="ARBA" id="ARBA00022777"/>
    </source>
</evidence>
<evidence type="ECO:0000256" key="3">
    <source>
        <dbReference type="ARBA" id="ARBA00012961"/>
    </source>
</evidence>
<dbReference type="InterPro" id="IPR008145">
    <property type="entry name" value="GK/Ca_channel_bsu"/>
</dbReference>
<dbReference type="PANTHER" id="PTHR23117:SF13">
    <property type="entry name" value="GUANYLATE KINASE"/>
    <property type="match status" value="1"/>
</dbReference>
<keyword evidence="6 11" id="KW-0547">Nucleotide-binding</keyword>
<proteinExistence type="inferred from homology"/>
<dbReference type="PROSITE" id="PS50052">
    <property type="entry name" value="GUANYLATE_KINASE_2"/>
    <property type="match status" value="1"/>
</dbReference>
<evidence type="ECO:0000256" key="5">
    <source>
        <dbReference type="ARBA" id="ARBA00022679"/>
    </source>
</evidence>
<evidence type="ECO:0000256" key="2">
    <source>
        <dbReference type="ARBA" id="ARBA00005790"/>
    </source>
</evidence>
<dbReference type="SUPFAM" id="SSF46946">
    <property type="entry name" value="S13-like H2TH domain"/>
    <property type="match status" value="1"/>
</dbReference>
<dbReference type="HAMAP" id="MF_00328">
    <property type="entry name" value="Guanylate_kinase"/>
    <property type="match status" value="1"/>
</dbReference>
<dbReference type="SUPFAM" id="SSF52540">
    <property type="entry name" value="P-loop containing nucleoside triphosphate hydrolases"/>
    <property type="match status" value="1"/>
</dbReference>
<keyword evidence="11" id="KW-0963">Cytoplasm</keyword>
<dbReference type="NCBIfam" id="NF041260">
    <property type="entry name" value="actino_IHF"/>
    <property type="match status" value="1"/>
</dbReference>
<dbReference type="PANTHER" id="PTHR23117">
    <property type="entry name" value="GUANYLATE KINASE-RELATED"/>
    <property type="match status" value="1"/>
</dbReference>